<dbReference type="PANTHER" id="PTHR35201:SF4">
    <property type="entry name" value="BETA-PINACENE SYNTHASE-RELATED"/>
    <property type="match status" value="1"/>
</dbReference>
<dbReference type="RefSeq" id="WP_263252735.1">
    <property type="nucleotide sequence ID" value="NZ_BAABLT010000001.1"/>
</dbReference>
<dbReference type="SUPFAM" id="SSF48576">
    <property type="entry name" value="Terpenoid synthases"/>
    <property type="match status" value="2"/>
</dbReference>
<dbReference type="SFLD" id="SFLDG01020">
    <property type="entry name" value="Terpene_Cyclase_Like_2"/>
    <property type="match status" value="2"/>
</dbReference>
<keyword evidence="1 2" id="KW-0456">Lyase</keyword>
<evidence type="ECO:0000313" key="3">
    <source>
        <dbReference type="EMBL" id="MFD0919456.1"/>
    </source>
</evidence>
<comment type="caution">
    <text evidence="3">The sequence shown here is derived from an EMBL/GenBank/DDBJ whole genome shotgun (WGS) entry which is preliminary data.</text>
</comment>
<dbReference type="Proteomes" id="UP001597018">
    <property type="component" value="Unassembled WGS sequence"/>
</dbReference>
<accession>A0ABW3FLR8</accession>
<gene>
    <name evidence="3" type="ORF">ACFQ16_06855</name>
</gene>
<reference evidence="4" key="1">
    <citation type="journal article" date="2019" name="Int. J. Syst. Evol. Microbiol.">
        <title>The Global Catalogue of Microorganisms (GCM) 10K type strain sequencing project: providing services to taxonomists for standard genome sequencing and annotation.</title>
        <authorList>
            <consortium name="The Broad Institute Genomics Platform"/>
            <consortium name="The Broad Institute Genome Sequencing Center for Infectious Disease"/>
            <person name="Wu L."/>
            <person name="Ma J."/>
        </authorList>
    </citation>
    <scope>NUCLEOTIDE SEQUENCE [LARGE SCALE GENOMIC DNA]</scope>
    <source>
        <strain evidence="4">CCUG 56401</strain>
    </source>
</reference>
<dbReference type="Gene3D" id="1.10.600.10">
    <property type="entry name" value="Farnesyl Diphosphate Synthase"/>
    <property type="match status" value="2"/>
</dbReference>
<evidence type="ECO:0000313" key="4">
    <source>
        <dbReference type="Proteomes" id="UP001597018"/>
    </source>
</evidence>
<dbReference type="InterPro" id="IPR008949">
    <property type="entry name" value="Isoprenoid_synthase_dom_sf"/>
</dbReference>
<evidence type="ECO:0000256" key="1">
    <source>
        <dbReference type="ARBA" id="ARBA00023239"/>
    </source>
</evidence>
<keyword evidence="4" id="KW-1185">Reference proteome</keyword>
<proteinExistence type="inferred from homology"/>
<keyword evidence="2" id="KW-0479">Metal-binding</keyword>
<comment type="cofactor">
    <cofactor evidence="2">
        <name>Mg(2+)</name>
        <dbReference type="ChEBI" id="CHEBI:18420"/>
    </cofactor>
</comment>
<keyword evidence="2" id="KW-0460">Magnesium</keyword>
<dbReference type="NCBIfam" id="NF041168">
    <property type="entry name" value="f2_encap_cargo3"/>
    <property type="match status" value="1"/>
</dbReference>
<dbReference type="SFLD" id="SFLDS00005">
    <property type="entry name" value="Isoprenoid_Synthase_Type_I"/>
    <property type="match status" value="2"/>
</dbReference>
<dbReference type="PANTHER" id="PTHR35201">
    <property type="entry name" value="TERPENE SYNTHASE"/>
    <property type="match status" value="1"/>
</dbReference>
<dbReference type="EC" id="4.2.3.-" evidence="2"/>
<dbReference type="EMBL" id="JBHTIW010000003">
    <property type="protein sequence ID" value="MFD0919456.1"/>
    <property type="molecule type" value="Genomic_DNA"/>
</dbReference>
<sequence length="758" mass="85726">MQPFELPEFYVPWPARLNPHLESTRTHSKAWAREMGMLESEEDDAAHFTWSEEEFDAHDYALLCAYTHPDATGDMLDLVTDWYVWVFYFDDHFLEHYKRTGDLAGARTYLAGLAAFMPTRPTAERPVATNPVEWGLADLWSRSAPLMSADWLRRYSESTRNLLEDCVWELANITRDRVPNPIDYVEMRRRVGGAPWSADLVELAARVEVPDRIAATRPMRVLKDTFADAVHLRNDIFSYQRETEEEGEVNNGVLVAERFLDCGPQEAADAVNDLLTSRLEQFENTALTEVPPLCEEHGLSPDERAAVLAYVKGLQDWQSGGHEWHLRSSRYMNDAVSTGSAVLGGPTGLGTEAARLVSSRTLPGLRRRSRQHSHVPFAPVGHLPLPELHMPYPVRMSPHLDAARQHAVAWAREMGMFDSVPGVEHGGVWDERRFTGFDFPHCAAMIHADAAPEQLNLSSDWLAWGTYGDDYFPLVFGATRNLPAAKACNDRLSLFMPLDAGAVPEPANAVERGLADLWRRTAGPMTPDARRQFRTTVEDMTASWLWELANQAHHRIPDPVDYIEMRRKTFGSDMTMNLSRLARADVVPPEVHRTRTMRALEAAAQDYACFTNDLFSYQKEIEFEGEVHNIVLVVENFLAVDRITARDVVADLMRERIRQFERIIAEELPVLFDEFELGEDARAALRRQCDELKDWMSGILEWHRRCARYTEAELRRTRSAAAPGDDAAGRLPVRRRLSGPTGLGTAAARLPLLGTAGR</sequence>
<evidence type="ECO:0000256" key="2">
    <source>
        <dbReference type="RuleBase" id="RU366034"/>
    </source>
</evidence>
<comment type="similarity">
    <text evidence="2">Belongs to the terpene synthase family.</text>
</comment>
<protein>
    <recommendedName>
        <fullName evidence="2">Terpene synthase</fullName>
        <ecNumber evidence="2">4.2.3.-</ecNumber>
    </recommendedName>
</protein>
<name>A0ABW3FLR8_9PSEU</name>
<dbReference type="InterPro" id="IPR034686">
    <property type="entry name" value="Terpene_cyclase-like_2"/>
</dbReference>
<dbReference type="Pfam" id="PF19086">
    <property type="entry name" value="Terpene_syn_C_2"/>
    <property type="match status" value="2"/>
</dbReference>
<organism evidence="3 4">
    <name type="scientific">Saccharopolyspora rosea</name>
    <dbReference type="NCBI Taxonomy" id="524884"/>
    <lineage>
        <taxon>Bacteria</taxon>
        <taxon>Bacillati</taxon>
        <taxon>Actinomycetota</taxon>
        <taxon>Actinomycetes</taxon>
        <taxon>Pseudonocardiales</taxon>
        <taxon>Pseudonocardiaceae</taxon>
        <taxon>Saccharopolyspora</taxon>
    </lineage>
</organism>